<dbReference type="SUPFAM" id="SSF53738">
    <property type="entry name" value="Phosphoglucomutase, first 3 domains"/>
    <property type="match status" value="3"/>
</dbReference>
<evidence type="ECO:0000256" key="7">
    <source>
        <dbReference type="RuleBase" id="RU004326"/>
    </source>
</evidence>
<dbReference type="InterPro" id="IPR005843">
    <property type="entry name" value="A-D-PHexomutase_C"/>
</dbReference>
<gene>
    <name evidence="12" type="ORF">A3A97_04025</name>
</gene>
<dbReference type="Proteomes" id="UP000176951">
    <property type="component" value="Unassembled WGS sequence"/>
</dbReference>
<dbReference type="InterPro" id="IPR036900">
    <property type="entry name" value="A-D-PHexomutase_C_sf"/>
</dbReference>
<reference evidence="12 13" key="1">
    <citation type="journal article" date="2016" name="Nat. Commun.">
        <title>Thousands of microbial genomes shed light on interconnected biogeochemical processes in an aquifer system.</title>
        <authorList>
            <person name="Anantharaman K."/>
            <person name="Brown C.T."/>
            <person name="Hug L.A."/>
            <person name="Sharon I."/>
            <person name="Castelle C.J."/>
            <person name="Probst A.J."/>
            <person name="Thomas B.C."/>
            <person name="Singh A."/>
            <person name="Wilkins M.J."/>
            <person name="Karaoz U."/>
            <person name="Brodie E.L."/>
            <person name="Williams K.H."/>
            <person name="Hubbard S.S."/>
            <person name="Banfield J.F."/>
        </authorList>
    </citation>
    <scope>NUCLEOTIDE SEQUENCE [LARGE SCALE GENOMIC DNA]</scope>
</reference>
<proteinExistence type="inferred from homology"/>
<dbReference type="InterPro" id="IPR005846">
    <property type="entry name" value="A-D-PHexomutase_a/b/a-III"/>
</dbReference>
<protein>
    <recommendedName>
        <fullName evidence="14">Phosphomannomutase</fullName>
    </recommendedName>
</protein>
<evidence type="ECO:0000256" key="6">
    <source>
        <dbReference type="ARBA" id="ARBA00023235"/>
    </source>
</evidence>
<dbReference type="Pfam" id="PF02880">
    <property type="entry name" value="PGM_PMM_III"/>
    <property type="match status" value="1"/>
</dbReference>
<organism evidence="12 13">
    <name type="scientific">Candidatus Terrybacteria bacterium RIFCSPLOWO2_01_FULL_40_23</name>
    <dbReference type="NCBI Taxonomy" id="1802366"/>
    <lineage>
        <taxon>Bacteria</taxon>
        <taxon>Candidatus Terryibacteriota</taxon>
    </lineage>
</organism>
<dbReference type="SUPFAM" id="SSF55957">
    <property type="entry name" value="Phosphoglucomutase, C-terminal domain"/>
    <property type="match status" value="1"/>
</dbReference>
<dbReference type="Gene3D" id="3.40.120.10">
    <property type="entry name" value="Alpha-D-Glucose-1,6-Bisphosphate, subunit A, domain 3"/>
    <property type="match status" value="3"/>
</dbReference>
<dbReference type="Pfam" id="PF02879">
    <property type="entry name" value="PGM_PMM_II"/>
    <property type="match status" value="1"/>
</dbReference>
<dbReference type="PANTHER" id="PTHR43771:SF2">
    <property type="entry name" value="PHOSPHOMANNOMUTASE_PHOSPHOGLUCOMUTASE"/>
    <property type="match status" value="1"/>
</dbReference>
<evidence type="ECO:0000259" key="8">
    <source>
        <dbReference type="Pfam" id="PF00408"/>
    </source>
</evidence>
<accession>A0A1G2PXB5</accession>
<dbReference type="InterPro" id="IPR005845">
    <property type="entry name" value="A-D-PHexomutase_a/b/a-II"/>
</dbReference>
<evidence type="ECO:0000256" key="1">
    <source>
        <dbReference type="ARBA" id="ARBA00001946"/>
    </source>
</evidence>
<evidence type="ECO:0000256" key="2">
    <source>
        <dbReference type="ARBA" id="ARBA00010231"/>
    </source>
</evidence>
<dbReference type="Gene3D" id="3.30.310.50">
    <property type="entry name" value="Alpha-D-phosphohexomutase, C-terminal domain"/>
    <property type="match status" value="1"/>
</dbReference>
<evidence type="ECO:0000313" key="12">
    <source>
        <dbReference type="EMBL" id="OHA52946.1"/>
    </source>
</evidence>
<dbReference type="InterPro" id="IPR005841">
    <property type="entry name" value="Alpha-D-phosphohexomutase_SF"/>
</dbReference>
<dbReference type="PROSITE" id="PS00710">
    <property type="entry name" value="PGM_PMM"/>
    <property type="match status" value="1"/>
</dbReference>
<dbReference type="InterPro" id="IPR016066">
    <property type="entry name" value="A-D-PHexomutase_CS"/>
</dbReference>
<evidence type="ECO:0000256" key="5">
    <source>
        <dbReference type="ARBA" id="ARBA00022842"/>
    </source>
</evidence>
<dbReference type="PANTHER" id="PTHR43771">
    <property type="entry name" value="PHOSPHOMANNOMUTASE"/>
    <property type="match status" value="1"/>
</dbReference>
<comment type="similarity">
    <text evidence="2 7">Belongs to the phosphohexose mutase family.</text>
</comment>
<evidence type="ECO:0000256" key="3">
    <source>
        <dbReference type="ARBA" id="ARBA00022553"/>
    </source>
</evidence>
<dbReference type="GO" id="GO:0005975">
    <property type="term" value="P:carbohydrate metabolic process"/>
    <property type="evidence" value="ECO:0007669"/>
    <property type="project" value="InterPro"/>
</dbReference>
<feature type="domain" description="Alpha-D-phosphohexomutase alpha/beta/alpha" evidence="9">
    <location>
        <begin position="6"/>
        <end position="139"/>
    </location>
</feature>
<comment type="cofactor">
    <cofactor evidence="1">
        <name>Mg(2+)</name>
        <dbReference type="ChEBI" id="CHEBI:18420"/>
    </cofactor>
</comment>
<keyword evidence="6" id="KW-0413">Isomerase</keyword>
<feature type="domain" description="Alpha-D-phosphohexomutase alpha/beta/alpha" evidence="11">
    <location>
        <begin position="257"/>
        <end position="365"/>
    </location>
</feature>
<dbReference type="EMBL" id="MHSW01000002">
    <property type="protein sequence ID" value="OHA52946.1"/>
    <property type="molecule type" value="Genomic_DNA"/>
</dbReference>
<dbReference type="InterPro" id="IPR005844">
    <property type="entry name" value="A-D-PHexomutase_a/b/a-I"/>
</dbReference>
<evidence type="ECO:0000259" key="9">
    <source>
        <dbReference type="Pfam" id="PF02878"/>
    </source>
</evidence>
<evidence type="ECO:0000259" key="10">
    <source>
        <dbReference type="Pfam" id="PF02879"/>
    </source>
</evidence>
<comment type="caution">
    <text evidence="12">The sequence shown here is derived from an EMBL/GenBank/DDBJ whole genome shotgun (WGS) entry which is preliminary data.</text>
</comment>
<dbReference type="PRINTS" id="PR00509">
    <property type="entry name" value="PGMPMM"/>
</dbReference>
<dbReference type="GO" id="GO:0016868">
    <property type="term" value="F:intramolecular phosphotransferase activity"/>
    <property type="evidence" value="ECO:0007669"/>
    <property type="project" value="InterPro"/>
</dbReference>
<dbReference type="InterPro" id="IPR016055">
    <property type="entry name" value="A-D-PHexomutase_a/b/a-I/II/III"/>
</dbReference>
<evidence type="ECO:0000256" key="4">
    <source>
        <dbReference type="ARBA" id="ARBA00022723"/>
    </source>
</evidence>
<dbReference type="Pfam" id="PF02878">
    <property type="entry name" value="PGM_PMM_I"/>
    <property type="match status" value="1"/>
</dbReference>
<evidence type="ECO:0000313" key="13">
    <source>
        <dbReference type="Proteomes" id="UP000176951"/>
    </source>
</evidence>
<evidence type="ECO:0008006" key="14">
    <source>
        <dbReference type="Google" id="ProtNLM"/>
    </source>
</evidence>
<dbReference type="CDD" id="cd03089">
    <property type="entry name" value="PMM_PGM"/>
    <property type="match status" value="1"/>
</dbReference>
<keyword evidence="4 7" id="KW-0479">Metal-binding</keyword>
<dbReference type="GO" id="GO:0000287">
    <property type="term" value="F:magnesium ion binding"/>
    <property type="evidence" value="ECO:0007669"/>
    <property type="project" value="InterPro"/>
</dbReference>
<dbReference type="Pfam" id="PF00408">
    <property type="entry name" value="PGM_PMM_IV"/>
    <property type="match status" value="1"/>
</dbReference>
<evidence type="ECO:0000259" key="11">
    <source>
        <dbReference type="Pfam" id="PF02880"/>
    </source>
</evidence>
<keyword evidence="3" id="KW-0597">Phosphoprotein</keyword>
<dbReference type="AlphaFoldDB" id="A0A1G2PXB5"/>
<sequence>MISPYIFREYDIRGRINVEDELSDENIYGLARAEATFFKNHDISTVIVGHDSRAYSQKVKDIVILGLLDSGIDVLDIGQVLVPIFYFAQYHLKQKGGIMITASHNPNGWSGMKVANDYSTTLLGEDIKELEKIFNKKDFISGKGRVKKMEGIISDYSSDILNRIKISRPLRVLVDAGNGTAGPIVPGILRKAGYEVIERHCDLDTTFPNHEPNPSTLATAQDIALGVVESGADVGFGFDDDGDRVGFADNKGNIIWPDKALIFLARGILKKYPGSSIVCDIKSSRALIEDIEAHGGKAVMWKTGHSYIKQKSKEVDAALAGERSGHIFFRKDYYGYDDAPFAALKFLEYLTSQDKSFSELLKTIPQYVSSPVWEPHCPDDKKYQVVEKITKELKAEYGDKNVIDINGARVNFADGWGLVRASSNLPALSMVFEAKTEEGLKTLENLFRDKLSKYPEVSKEWRSG</sequence>
<keyword evidence="5 7" id="KW-0460">Magnesium</keyword>
<name>A0A1G2PXB5_9BACT</name>
<feature type="domain" description="Alpha-D-phosphohexomutase alpha/beta/alpha" evidence="10">
    <location>
        <begin position="156"/>
        <end position="252"/>
    </location>
</feature>
<feature type="domain" description="Alpha-D-phosphohexomutase C-terminal" evidence="8">
    <location>
        <begin position="378"/>
        <end position="448"/>
    </location>
</feature>